<keyword evidence="3" id="KW-0862">Zinc</keyword>
<dbReference type="InterPro" id="IPR017907">
    <property type="entry name" value="Znf_RING_CS"/>
</dbReference>
<evidence type="ECO:0000256" key="2">
    <source>
        <dbReference type="ARBA" id="ARBA00022771"/>
    </source>
</evidence>
<evidence type="ECO:0000256" key="4">
    <source>
        <dbReference type="PROSITE-ProRule" id="PRU00175"/>
    </source>
</evidence>
<dbReference type="AlphaFoldDB" id="A0A146KK75"/>
<gene>
    <name evidence="6" type="ORF">TPC1_11281</name>
</gene>
<dbReference type="GO" id="GO:0008270">
    <property type="term" value="F:zinc ion binding"/>
    <property type="evidence" value="ECO:0007669"/>
    <property type="project" value="UniProtKB-KW"/>
</dbReference>
<dbReference type="InterPro" id="IPR013083">
    <property type="entry name" value="Znf_RING/FYVE/PHD"/>
</dbReference>
<evidence type="ECO:0000313" key="6">
    <source>
        <dbReference type="EMBL" id="JAP95649.1"/>
    </source>
</evidence>
<evidence type="ECO:0000256" key="3">
    <source>
        <dbReference type="ARBA" id="ARBA00022833"/>
    </source>
</evidence>
<name>A0A146KK75_9EUKA</name>
<reference evidence="6" key="1">
    <citation type="submission" date="2015-07" db="EMBL/GenBank/DDBJ databases">
        <title>Adaptation to a free-living lifestyle via gene acquisitions in the diplomonad Trepomonas sp. PC1.</title>
        <authorList>
            <person name="Xu F."/>
            <person name="Jerlstrom-Hultqvist J."/>
            <person name="Kolisko M."/>
            <person name="Simpson A.G.B."/>
            <person name="Roger A.J."/>
            <person name="Svard S.G."/>
            <person name="Andersson J.O."/>
        </authorList>
    </citation>
    <scope>NUCLEOTIDE SEQUENCE</scope>
    <source>
        <strain evidence="6">PC1</strain>
    </source>
</reference>
<dbReference type="PROSITE" id="PS00518">
    <property type="entry name" value="ZF_RING_1"/>
    <property type="match status" value="1"/>
</dbReference>
<feature type="domain" description="RING-type" evidence="5">
    <location>
        <begin position="440"/>
        <end position="477"/>
    </location>
</feature>
<organism evidence="6">
    <name type="scientific">Trepomonas sp. PC1</name>
    <dbReference type="NCBI Taxonomy" id="1076344"/>
    <lineage>
        <taxon>Eukaryota</taxon>
        <taxon>Metamonada</taxon>
        <taxon>Diplomonadida</taxon>
        <taxon>Hexamitidae</taxon>
        <taxon>Hexamitinae</taxon>
        <taxon>Trepomonas</taxon>
    </lineage>
</organism>
<evidence type="ECO:0000256" key="1">
    <source>
        <dbReference type="ARBA" id="ARBA00022723"/>
    </source>
</evidence>
<protein>
    <recommendedName>
        <fullName evidence="5">RING-type domain-containing protein</fullName>
    </recommendedName>
</protein>
<sequence>FQQESNKQELQVIFHGFILIVTERKHQIESFTSKLNSRTYNLSCNDTWNQNVDFSVLKQVHTGLDLFAFLQCLTMSPFALTDNGLYCAFQQMGKTKIQKYHQRQIELGASYFQQLSNDQLTCLMESMIKNFKIVQTGVASQVFRSFIQYLKSSHTQNEYISDFLNFLIQIVLKEAMSRNNGMSANKKFDIACQAYMAIYQVAYSCNGAFIENMVFINENFDVERISFYNLLFISQYESPEIIPFFISFIESDFQHLILSPTLKFIIDNTVKSAYAVQFLDILQKYQLKATTTMLFVQQLYLAADFQQDFPLMEKAEMVPFQNCFLLQNFHMLTKQQKKLLLFWLFKNQSVMHIQEQNELLKRFNIFKAHEGFSFQNLEQIRIYQQINQVYPESVQLYKDEVLRSIAAVQAMNGVENVVQANPLAPEEVSSDDPKEDDDLCPICYGVLNAVNTVKLGCNHSFCDVCIGHSTNQCSVCRQKIRQLEYQGMVINGERDEADNSSIGSYLHYLLHQTMQNEEDFEEMEELLQ</sequence>
<proteinExistence type="predicted"/>
<evidence type="ECO:0000259" key="5">
    <source>
        <dbReference type="PROSITE" id="PS50089"/>
    </source>
</evidence>
<accession>A0A146KK75</accession>
<dbReference type="SUPFAM" id="SSF57850">
    <property type="entry name" value="RING/U-box"/>
    <property type="match status" value="1"/>
</dbReference>
<keyword evidence="2 4" id="KW-0863">Zinc-finger</keyword>
<keyword evidence="1" id="KW-0479">Metal-binding</keyword>
<dbReference type="Gene3D" id="3.30.40.10">
    <property type="entry name" value="Zinc/RING finger domain, C3HC4 (zinc finger)"/>
    <property type="match status" value="1"/>
</dbReference>
<dbReference type="PROSITE" id="PS50089">
    <property type="entry name" value="ZF_RING_2"/>
    <property type="match status" value="1"/>
</dbReference>
<dbReference type="SMART" id="SM00184">
    <property type="entry name" value="RING"/>
    <property type="match status" value="1"/>
</dbReference>
<feature type="non-terminal residue" evidence="6">
    <location>
        <position position="1"/>
    </location>
</feature>
<dbReference type="EMBL" id="GDID01000957">
    <property type="protein sequence ID" value="JAP95649.1"/>
    <property type="molecule type" value="Transcribed_RNA"/>
</dbReference>
<dbReference type="InterPro" id="IPR001841">
    <property type="entry name" value="Znf_RING"/>
</dbReference>